<evidence type="ECO:0000313" key="2">
    <source>
        <dbReference type="EMBL" id="HIZ85708.1"/>
    </source>
</evidence>
<dbReference type="EMBL" id="DXAW01000082">
    <property type="protein sequence ID" value="HIZ85708.1"/>
    <property type="molecule type" value="Genomic_DNA"/>
</dbReference>
<proteinExistence type="predicted"/>
<keyword evidence="1" id="KW-0472">Membrane</keyword>
<gene>
    <name evidence="2" type="ORF">IAC04_04380</name>
</gene>
<reference evidence="2" key="2">
    <citation type="submission" date="2021-04" db="EMBL/GenBank/DDBJ databases">
        <authorList>
            <person name="Gilroy R."/>
        </authorList>
    </citation>
    <scope>NUCLEOTIDE SEQUENCE</scope>
    <source>
        <strain evidence="2">Gambia16-554</strain>
    </source>
</reference>
<protein>
    <submittedName>
        <fullName evidence="2">Uncharacterized protein</fullName>
    </submittedName>
</protein>
<name>A0A9D2GQH2_9BACT</name>
<keyword evidence="1" id="KW-0812">Transmembrane</keyword>
<organism evidence="2 3">
    <name type="scientific">Candidatus Coprenecus stercoravium</name>
    <dbReference type="NCBI Taxonomy" id="2840735"/>
    <lineage>
        <taxon>Bacteria</taxon>
        <taxon>Pseudomonadati</taxon>
        <taxon>Bacteroidota</taxon>
        <taxon>Bacteroidia</taxon>
        <taxon>Bacteroidales</taxon>
        <taxon>Rikenellaceae</taxon>
        <taxon>Rikenellaceae incertae sedis</taxon>
        <taxon>Candidatus Coprenecus</taxon>
    </lineage>
</organism>
<feature type="transmembrane region" description="Helical" evidence="1">
    <location>
        <begin position="37"/>
        <end position="59"/>
    </location>
</feature>
<dbReference type="Proteomes" id="UP000824115">
    <property type="component" value="Unassembled WGS sequence"/>
</dbReference>
<accession>A0A9D2GQH2</accession>
<sequence length="148" mass="17099">MVQIDKIKELSLLEGENVIDCIEGNAWNDNPNPLMRLWMLIVRIFWLIFGVRIRTYLVVTNFRAVEIDRKTILWGLLKGSFVVMTLNRHSISSVGYGMDSSWFISRKYYFAMANASGDIKMTFKGNKEDLFRFCANMDRLIATSAKSV</sequence>
<reference evidence="2" key="1">
    <citation type="journal article" date="2021" name="PeerJ">
        <title>Extensive microbial diversity within the chicken gut microbiome revealed by metagenomics and culture.</title>
        <authorList>
            <person name="Gilroy R."/>
            <person name="Ravi A."/>
            <person name="Getino M."/>
            <person name="Pursley I."/>
            <person name="Horton D.L."/>
            <person name="Alikhan N.F."/>
            <person name="Baker D."/>
            <person name="Gharbi K."/>
            <person name="Hall N."/>
            <person name="Watson M."/>
            <person name="Adriaenssens E.M."/>
            <person name="Foster-Nyarko E."/>
            <person name="Jarju S."/>
            <person name="Secka A."/>
            <person name="Antonio M."/>
            <person name="Oren A."/>
            <person name="Chaudhuri R.R."/>
            <person name="La Ragione R."/>
            <person name="Hildebrand F."/>
            <person name="Pallen M.J."/>
        </authorList>
    </citation>
    <scope>NUCLEOTIDE SEQUENCE</scope>
    <source>
        <strain evidence="2">Gambia16-554</strain>
    </source>
</reference>
<evidence type="ECO:0000256" key="1">
    <source>
        <dbReference type="SAM" id="Phobius"/>
    </source>
</evidence>
<comment type="caution">
    <text evidence="2">The sequence shown here is derived from an EMBL/GenBank/DDBJ whole genome shotgun (WGS) entry which is preliminary data.</text>
</comment>
<keyword evidence="1" id="KW-1133">Transmembrane helix</keyword>
<evidence type="ECO:0000313" key="3">
    <source>
        <dbReference type="Proteomes" id="UP000824115"/>
    </source>
</evidence>
<dbReference type="AlphaFoldDB" id="A0A9D2GQH2"/>